<evidence type="ECO:0000313" key="2">
    <source>
        <dbReference type="Proteomes" id="UP000054821"/>
    </source>
</evidence>
<dbReference type="GeneID" id="36347889"/>
<name>A0A2P4Z9V1_9HYPO</name>
<dbReference type="AlphaFoldDB" id="A0A2P4Z9V1"/>
<dbReference type="RefSeq" id="XP_024404539.1">
    <property type="nucleotide sequence ID" value="XM_024550719.1"/>
</dbReference>
<organism evidence="1 2">
    <name type="scientific">Trichoderma gamsii</name>
    <dbReference type="NCBI Taxonomy" id="398673"/>
    <lineage>
        <taxon>Eukaryota</taxon>
        <taxon>Fungi</taxon>
        <taxon>Dikarya</taxon>
        <taxon>Ascomycota</taxon>
        <taxon>Pezizomycotina</taxon>
        <taxon>Sordariomycetes</taxon>
        <taxon>Hypocreomycetidae</taxon>
        <taxon>Hypocreales</taxon>
        <taxon>Hypocreaceae</taxon>
        <taxon>Trichoderma</taxon>
    </lineage>
</organism>
<accession>A0A2P4Z9V1</accession>
<dbReference type="Proteomes" id="UP000054821">
    <property type="component" value="Unassembled WGS sequence"/>
</dbReference>
<comment type="caution">
    <text evidence="1">The sequence shown here is derived from an EMBL/GenBank/DDBJ whole genome shotgun (WGS) entry which is preliminary data.</text>
</comment>
<protein>
    <submittedName>
        <fullName evidence="1">Uncharacterized protein</fullName>
    </submittedName>
</protein>
<reference evidence="1 2" key="1">
    <citation type="journal article" date="2016" name="Genome Announc.">
        <title>Draft Whole-Genome Sequence of Trichoderma gamsii T6085, a Promising Biocontrol Agent of Fusarium Head Blight on Wheat.</title>
        <authorList>
            <person name="Baroncelli R."/>
            <person name="Zapparata A."/>
            <person name="Piaggeschi G."/>
            <person name="Sarrocco S."/>
            <person name="Vannacci G."/>
        </authorList>
    </citation>
    <scope>NUCLEOTIDE SEQUENCE [LARGE SCALE GENOMIC DNA]</scope>
    <source>
        <strain evidence="1 2">T6085</strain>
    </source>
</reference>
<keyword evidence="2" id="KW-1185">Reference proteome</keyword>
<sequence>MISGQIELVHVDSKPISLLPPFSNGQESIRVLLETILVRRGTSAADIISLICYGIMLALVSR</sequence>
<gene>
    <name evidence="1" type="ORF">TGAM01_v210110</name>
</gene>
<evidence type="ECO:0000313" key="1">
    <source>
        <dbReference type="EMBL" id="PON21042.1"/>
    </source>
</evidence>
<dbReference type="EMBL" id="JPDN02000056">
    <property type="protein sequence ID" value="PON21042.1"/>
    <property type="molecule type" value="Genomic_DNA"/>
</dbReference>
<proteinExistence type="predicted"/>